<feature type="region of interest" description="Disordered" evidence="7">
    <location>
        <begin position="235"/>
        <end position="254"/>
    </location>
</feature>
<keyword evidence="3" id="KW-0813">Transport</keyword>
<proteinExistence type="inferred from homology"/>
<accession>A0A167DFP9</accession>
<evidence type="ECO:0000256" key="3">
    <source>
        <dbReference type="ARBA" id="ARBA00022448"/>
    </source>
</evidence>
<evidence type="ECO:0000256" key="5">
    <source>
        <dbReference type="ARBA" id="ARBA00022989"/>
    </source>
</evidence>
<reference evidence="9 10" key="1">
    <citation type="submission" date="2015-06" db="EMBL/GenBank/DDBJ databases">
        <title>Survival trade-offs in plant roots during colonization by closely related pathogenic and mutualistic fungi.</title>
        <authorList>
            <person name="Hacquard S."/>
            <person name="Kracher B."/>
            <person name="Hiruma K."/>
            <person name="Weinman A."/>
            <person name="Muench P."/>
            <person name="Garrido Oter R."/>
            <person name="Ver Loren van Themaat E."/>
            <person name="Dallerey J.-F."/>
            <person name="Damm U."/>
            <person name="Henrissat B."/>
            <person name="Lespinet O."/>
            <person name="Thon M."/>
            <person name="Kemen E."/>
            <person name="McHardy A.C."/>
            <person name="Schulze-Lefert P."/>
            <person name="O'Connell R.J."/>
        </authorList>
    </citation>
    <scope>NUCLEOTIDE SEQUENCE [LARGE SCALE GENOMIC DNA]</scope>
    <source>
        <strain evidence="9 10">MAFF 238704</strain>
    </source>
</reference>
<feature type="transmembrane region" description="Helical" evidence="8">
    <location>
        <begin position="446"/>
        <end position="467"/>
    </location>
</feature>
<feature type="transmembrane region" description="Helical" evidence="8">
    <location>
        <begin position="654"/>
        <end position="680"/>
    </location>
</feature>
<feature type="transmembrane region" description="Helical" evidence="8">
    <location>
        <begin position="126"/>
        <end position="151"/>
    </location>
</feature>
<sequence length="721" mass="77988">LSVVDSLHIVCLLSGHRLLHYNRTSRQPSRQVAMTGSNVQRSGGQCLGNTTTRLPAFEVAHPASSLTLRSTVVGIMVGLLICLSNTYFGLRTGFIAIMSLPSTILGFAFFKMIQDQLAVSFTPQEHASLVVIASSLGLMPFTIGSVGILPAIEFLTQPSENGPFHLDWARLLVWSIGVSVLGVTVTLPLRRRFLVQEPLPFPFGTSSAAMIGSLHRDENIAERITLARNDLDRVSNKGNRSTAEDSANLNDESPSSGWNLNNNLILHSFCLAALYSFTAYFIPQIRTVNIFGSYLARTWLFSLSTSPGYVSIGLIVPPITTLWVVVGCVVGWGVLSPIASINGWAPGPVSDWDSGSRGWIMWIAVALILGDTAVTVSAMLLRTLTVYVLPYAADILGFASRSLFLGNTKSYPSNEDDTEPLLGRSELPATLPSTSFLSYQDDGWSALAYVMWISIGLLLCFGSVFVLFGLSVPVIALVLAVLVILPLSHVNIRCYGETGTGGAAYIAKIPQFLFALLIPSSDTNAILLSLAVAGVVEASVWQAAEMMDEFKMGHLVNAPPRSLFYGQLIGSLVGSLISMLVYRLYTNVFYFPSDDFPMPSAHILISTARLVYGQGLPSGLIGFGLTASIIGATFKITKDWKRLSMISSWVPSSVALAAGMYIMPEMILAQGIGGLLHFFILRRWGPTKQPRLISIATGFILGEGLFSLVTMLMQSFNVPHL</sequence>
<feature type="transmembrane region" description="Helical" evidence="8">
    <location>
        <begin position="564"/>
        <end position="585"/>
    </location>
</feature>
<feature type="transmembrane region" description="Helical" evidence="8">
    <location>
        <begin position="474"/>
        <end position="492"/>
    </location>
</feature>
<feature type="transmembrane region" description="Helical" evidence="8">
    <location>
        <begin position="359"/>
        <end position="381"/>
    </location>
</feature>
<feature type="transmembrane region" description="Helical" evidence="8">
    <location>
        <begin position="294"/>
        <end position="315"/>
    </location>
</feature>
<name>A0A167DFP9_COLIC</name>
<dbReference type="InterPro" id="IPR004813">
    <property type="entry name" value="OPT"/>
</dbReference>
<feature type="transmembrane region" description="Helical" evidence="8">
    <location>
        <begin position="610"/>
        <end position="634"/>
    </location>
</feature>
<comment type="caution">
    <text evidence="9">The sequence shown here is derived from an EMBL/GenBank/DDBJ whole genome shotgun (WGS) entry which is preliminary data.</text>
</comment>
<dbReference type="PANTHER" id="PTHR31645:SF0">
    <property type="entry name" value="OLIGOPEPTIDE TRANSPORTER YGL114W-RELATED"/>
    <property type="match status" value="1"/>
</dbReference>
<dbReference type="Pfam" id="PF03169">
    <property type="entry name" value="OPT"/>
    <property type="match status" value="1"/>
</dbReference>
<comment type="subcellular location">
    <subcellularLocation>
        <location evidence="1">Membrane</location>
        <topology evidence="1">Multi-pass membrane protein</topology>
    </subcellularLocation>
</comment>
<dbReference type="STRING" id="1573173.A0A167DFP9"/>
<evidence type="ECO:0000256" key="6">
    <source>
        <dbReference type="ARBA" id="ARBA00023136"/>
    </source>
</evidence>
<evidence type="ECO:0000256" key="2">
    <source>
        <dbReference type="ARBA" id="ARBA00008807"/>
    </source>
</evidence>
<dbReference type="InterPro" id="IPR045035">
    <property type="entry name" value="YSL-like"/>
</dbReference>
<feature type="transmembrane region" description="Helical" evidence="8">
    <location>
        <begin position="171"/>
        <end position="189"/>
    </location>
</feature>
<dbReference type="NCBIfam" id="TIGR00728">
    <property type="entry name" value="OPT_sfam"/>
    <property type="match status" value="1"/>
</dbReference>
<evidence type="ECO:0000313" key="9">
    <source>
        <dbReference type="EMBL" id="KZL83814.1"/>
    </source>
</evidence>
<evidence type="ECO:0000256" key="7">
    <source>
        <dbReference type="SAM" id="MobiDB-lite"/>
    </source>
</evidence>
<evidence type="ECO:0000256" key="1">
    <source>
        <dbReference type="ARBA" id="ARBA00004141"/>
    </source>
</evidence>
<keyword evidence="4 8" id="KW-0812">Transmembrane</keyword>
<dbReference type="GO" id="GO:0035673">
    <property type="term" value="F:oligopeptide transmembrane transporter activity"/>
    <property type="evidence" value="ECO:0007669"/>
    <property type="project" value="InterPro"/>
</dbReference>
<keyword evidence="10" id="KW-1185">Reference proteome</keyword>
<keyword evidence="5 8" id="KW-1133">Transmembrane helix</keyword>
<feature type="transmembrane region" description="Helical" evidence="8">
    <location>
        <begin position="94"/>
        <end position="114"/>
    </location>
</feature>
<feature type="non-terminal residue" evidence="9">
    <location>
        <position position="1"/>
    </location>
</feature>
<dbReference type="PANTHER" id="PTHR31645">
    <property type="entry name" value="OLIGOPEPTIDE TRANSPORTER YGL114W-RELATED"/>
    <property type="match status" value="1"/>
</dbReference>
<keyword evidence="6 8" id="KW-0472">Membrane</keyword>
<protein>
    <submittedName>
        <fullName evidence="9">Oligopeptide transporter</fullName>
    </submittedName>
</protein>
<dbReference type="Proteomes" id="UP000076584">
    <property type="component" value="Unassembled WGS sequence"/>
</dbReference>
<feature type="transmembrane region" description="Helical" evidence="8">
    <location>
        <begin position="264"/>
        <end position="282"/>
    </location>
</feature>
<gene>
    <name evidence="9" type="ORF">CI238_09902</name>
</gene>
<feature type="compositionally biased region" description="Polar residues" evidence="7">
    <location>
        <begin position="236"/>
        <end position="254"/>
    </location>
</feature>
<dbReference type="EMBL" id="LFIW01001047">
    <property type="protein sequence ID" value="KZL83814.1"/>
    <property type="molecule type" value="Genomic_DNA"/>
</dbReference>
<feature type="transmembrane region" description="Helical" evidence="8">
    <location>
        <begin position="322"/>
        <end position="339"/>
    </location>
</feature>
<feature type="transmembrane region" description="Helical" evidence="8">
    <location>
        <begin position="692"/>
        <end position="713"/>
    </location>
</feature>
<evidence type="ECO:0000313" key="10">
    <source>
        <dbReference type="Proteomes" id="UP000076584"/>
    </source>
</evidence>
<evidence type="ECO:0000256" key="4">
    <source>
        <dbReference type="ARBA" id="ARBA00022692"/>
    </source>
</evidence>
<dbReference type="GO" id="GO:0000329">
    <property type="term" value="C:fungal-type vacuole membrane"/>
    <property type="evidence" value="ECO:0007669"/>
    <property type="project" value="TreeGrafter"/>
</dbReference>
<organism evidence="9 10">
    <name type="scientific">Colletotrichum incanum</name>
    <name type="common">Soybean anthracnose fungus</name>
    <dbReference type="NCBI Taxonomy" id="1573173"/>
    <lineage>
        <taxon>Eukaryota</taxon>
        <taxon>Fungi</taxon>
        <taxon>Dikarya</taxon>
        <taxon>Ascomycota</taxon>
        <taxon>Pezizomycotina</taxon>
        <taxon>Sordariomycetes</taxon>
        <taxon>Hypocreomycetidae</taxon>
        <taxon>Glomerellales</taxon>
        <taxon>Glomerellaceae</taxon>
        <taxon>Colletotrichum</taxon>
        <taxon>Colletotrichum spaethianum species complex</taxon>
    </lineage>
</organism>
<comment type="similarity">
    <text evidence="2">Belongs to the oligopeptide OPT transporter family.</text>
</comment>
<dbReference type="AlphaFoldDB" id="A0A167DFP9"/>
<evidence type="ECO:0000256" key="8">
    <source>
        <dbReference type="SAM" id="Phobius"/>
    </source>
</evidence>